<feature type="compositionally biased region" description="Basic residues" evidence="13">
    <location>
        <begin position="1354"/>
        <end position="1364"/>
    </location>
</feature>
<feature type="region of interest" description="Disordered" evidence="13">
    <location>
        <begin position="302"/>
        <end position="335"/>
    </location>
</feature>
<dbReference type="InterPro" id="IPR001650">
    <property type="entry name" value="Helicase_C-like"/>
</dbReference>
<reference evidence="20" key="1">
    <citation type="journal article" date="2013" name="Genome Biol.">
        <title>Draft genome of the mountain pine beetle, Dendroctonus ponderosae Hopkins, a major forest pest.</title>
        <authorList>
            <person name="Keeling C.I."/>
            <person name="Yuen M.M."/>
            <person name="Liao N.Y."/>
            <person name="Docking T.R."/>
            <person name="Chan S.K."/>
            <person name="Taylor G.A."/>
            <person name="Palmquist D.L."/>
            <person name="Jackman S.D."/>
            <person name="Nguyen A."/>
            <person name="Li M."/>
            <person name="Henderson H."/>
            <person name="Janes J.K."/>
            <person name="Zhao Y."/>
            <person name="Pandoh P."/>
            <person name="Moore R."/>
            <person name="Sperling F.A."/>
            <person name="Huber D.P."/>
            <person name="Birol I."/>
            <person name="Jones S.J."/>
            <person name="Bohlmann J."/>
        </authorList>
    </citation>
    <scope>NUCLEOTIDE SEQUENCE</scope>
</reference>
<feature type="domain" description="QLQ" evidence="18">
    <location>
        <begin position="268"/>
        <end position="303"/>
    </location>
</feature>
<keyword evidence="4" id="KW-0347">Helicase</keyword>
<evidence type="ECO:0000259" key="15">
    <source>
        <dbReference type="PROSITE" id="PS51192"/>
    </source>
</evidence>
<keyword evidence="6" id="KW-0156">Chromatin regulator</keyword>
<dbReference type="InterPro" id="IPR000330">
    <property type="entry name" value="SNF2_N"/>
</dbReference>
<dbReference type="KEGG" id="dpa:109533249"/>
<dbReference type="GeneID" id="109533249"/>
<evidence type="ECO:0008006" key="21">
    <source>
        <dbReference type="Google" id="ProtNLM"/>
    </source>
</evidence>
<dbReference type="Pfam" id="PF00176">
    <property type="entry name" value="SNF2-rel_dom"/>
    <property type="match status" value="1"/>
</dbReference>
<feature type="compositionally biased region" description="Low complexity" evidence="13">
    <location>
        <begin position="319"/>
        <end position="335"/>
    </location>
</feature>
<dbReference type="FunFam" id="3.40.50.10810:FF:000008">
    <property type="entry name" value="Chromatin structure-remodeling complex subunit snf21"/>
    <property type="match status" value="1"/>
</dbReference>
<evidence type="ECO:0000256" key="10">
    <source>
        <dbReference type="ARBA" id="ARBA00023163"/>
    </source>
</evidence>
<dbReference type="InterPro" id="IPR014012">
    <property type="entry name" value="HSA_dom"/>
</dbReference>
<dbReference type="Pfam" id="PF14619">
    <property type="entry name" value="SnAC"/>
    <property type="match status" value="1"/>
</dbReference>
<keyword evidence="2" id="KW-0547">Nucleotide-binding</keyword>
<dbReference type="InterPro" id="IPR029295">
    <property type="entry name" value="SnAC"/>
</dbReference>
<dbReference type="SMART" id="SM00951">
    <property type="entry name" value="QLQ"/>
    <property type="match status" value="1"/>
</dbReference>
<dbReference type="GO" id="GO:0016787">
    <property type="term" value="F:hydrolase activity"/>
    <property type="evidence" value="ECO:0007669"/>
    <property type="project" value="UniProtKB-KW"/>
</dbReference>
<feature type="compositionally biased region" description="Acidic residues" evidence="13">
    <location>
        <begin position="1498"/>
        <end position="1513"/>
    </location>
</feature>
<organism evidence="19 20">
    <name type="scientific">Dendroctonus ponderosae</name>
    <name type="common">Mountain pine beetle</name>
    <dbReference type="NCBI Taxonomy" id="77166"/>
    <lineage>
        <taxon>Eukaryota</taxon>
        <taxon>Metazoa</taxon>
        <taxon>Ecdysozoa</taxon>
        <taxon>Arthropoda</taxon>
        <taxon>Hexapoda</taxon>
        <taxon>Insecta</taxon>
        <taxon>Pterygota</taxon>
        <taxon>Neoptera</taxon>
        <taxon>Endopterygota</taxon>
        <taxon>Coleoptera</taxon>
        <taxon>Polyphaga</taxon>
        <taxon>Cucujiformia</taxon>
        <taxon>Curculionidae</taxon>
        <taxon>Scolytinae</taxon>
        <taxon>Dendroctonus</taxon>
    </lineage>
</organism>
<feature type="region of interest" description="Disordered" evidence="13">
    <location>
        <begin position="1"/>
        <end position="227"/>
    </location>
</feature>
<evidence type="ECO:0000259" key="18">
    <source>
        <dbReference type="PROSITE" id="PS51666"/>
    </source>
</evidence>
<dbReference type="RefSeq" id="XP_019754078.1">
    <property type="nucleotide sequence ID" value="XM_019898519.2"/>
</dbReference>
<evidence type="ECO:0000256" key="2">
    <source>
        <dbReference type="ARBA" id="ARBA00022741"/>
    </source>
</evidence>
<evidence type="ECO:0000256" key="4">
    <source>
        <dbReference type="ARBA" id="ARBA00022806"/>
    </source>
</evidence>
<dbReference type="InterPro" id="IPR006576">
    <property type="entry name" value="BRK_domain"/>
</dbReference>
<evidence type="ECO:0000256" key="1">
    <source>
        <dbReference type="ARBA" id="ARBA00004123"/>
    </source>
</evidence>
<keyword evidence="8 12" id="KW-0103">Bromodomain</keyword>
<dbReference type="PROSITE" id="PS51204">
    <property type="entry name" value="HSA"/>
    <property type="match status" value="1"/>
</dbReference>
<dbReference type="GO" id="GO:0004386">
    <property type="term" value="F:helicase activity"/>
    <property type="evidence" value="ECO:0007669"/>
    <property type="project" value="UniProtKB-KW"/>
</dbReference>
<feature type="compositionally biased region" description="Pro residues" evidence="13">
    <location>
        <begin position="42"/>
        <end position="54"/>
    </location>
</feature>
<dbReference type="SUPFAM" id="SSF52540">
    <property type="entry name" value="P-loop containing nucleoside triphosphate hydrolases"/>
    <property type="match status" value="2"/>
</dbReference>
<dbReference type="CDD" id="cd17996">
    <property type="entry name" value="DEXHc_SMARCA2_SMARCA4"/>
    <property type="match status" value="1"/>
</dbReference>
<dbReference type="EnsemblMetazoa" id="XM_019898519.1">
    <property type="protein sequence ID" value="XP_019754078.1"/>
    <property type="gene ID" value="LOC109533249"/>
</dbReference>
<dbReference type="PROSITE" id="PS51192">
    <property type="entry name" value="HELICASE_ATP_BIND_1"/>
    <property type="match status" value="1"/>
</dbReference>
<dbReference type="Pfam" id="PF08880">
    <property type="entry name" value="QLQ"/>
    <property type="match status" value="1"/>
</dbReference>
<dbReference type="SUPFAM" id="SSF47370">
    <property type="entry name" value="Bromodomain"/>
    <property type="match status" value="1"/>
</dbReference>
<evidence type="ECO:0000256" key="12">
    <source>
        <dbReference type="PROSITE-ProRule" id="PRU00035"/>
    </source>
</evidence>
<dbReference type="Gene3D" id="1.20.920.10">
    <property type="entry name" value="Bromodomain-like"/>
    <property type="match status" value="1"/>
</dbReference>
<protein>
    <recommendedName>
        <fullName evidence="21">ATP-dependent helicase brm</fullName>
    </recommendedName>
</protein>
<dbReference type="PANTHER" id="PTHR10799">
    <property type="entry name" value="SNF2/RAD54 HELICASE FAMILY"/>
    <property type="match status" value="1"/>
</dbReference>
<dbReference type="FunFam" id="3.40.50.300:FF:003020">
    <property type="entry name" value="SNF2-related domain-containing protein"/>
    <property type="match status" value="1"/>
</dbReference>
<evidence type="ECO:0000256" key="9">
    <source>
        <dbReference type="ARBA" id="ARBA00023159"/>
    </source>
</evidence>
<feature type="domain" description="Helicase ATP-binding" evidence="15">
    <location>
        <begin position="743"/>
        <end position="908"/>
    </location>
</feature>
<feature type="domain" description="Helicase C-terminal" evidence="16">
    <location>
        <begin position="1063"/>
        <end position="1224"/>
    </location>
</feature>
<feature type="compositionally biased region" description="Basic and acidic residues" evidence="13">
    <location>
        <begin position="599"/>
        <end position="612"/>
    </location>
</feature>
<dbReference type="Pfam" id="PF00271">
    <property type="entry name" value="Helicase_C"/>
    <property type="match status" value="1"/>
</dbReference>
<feature type="region of interest" description="Disordered" evidence="13">
    <location>
        <begin position="478"/>
        <end position="497"/>
    </location>
</feature>
<evidence type="ECO:0000259" key="14">
    <source>
        <dbReference type="PROSITE" id="PS50014"/>
    </source>
</evidence>
<dbReference type="GO" id="GO:0005634">
    <property type="term" value="C:nucleus"/>
    <property type="evidence" value="ECO:0007669"/>
    <property type="project" value="UniProtKB-SubCell"/>
</dbReference>
<dbReference type="Gene3D" id="3.40.50.10810">
    <property type="entry name" value="Tandem AAA-ATPase domain"/>
    <property type="match status" value="1"/>
</dbReference>
<dbReference type="Pfam" id="PF00439">
    <property type="entry name" value="Bromodomain"/>
    <property type="match status" value="1"/>
</dbReference>
<dbReference type="FunFam" id="1.20.5.170:FF:000008">
    <property type="entry name" value="probable global transcription activator SNF2L2 isoform X1"/>
    <property type="match status" value="1"/>
</dbReference>
<evidence type="ECO:0000256" key="5">
    <source>
        <dbReference type="ARBA" id="ARBA00022840"/>
    </source>
</evidence>
<feature type="region of interest" description="Disordered" evidence="13">
    <location>
        <begin position="1342"/>
        <end position="1389"/>
    </location>
</feature>
<feature type="compositionally biased region" description="Pro residues" evidence="13">
    <location>
        <begin position="7"/>
        <end position="34"/>
    </location>
</feature>
<dbReference type="PROSITE" id="PS00633">
    <property type="entry name" value="BROMODOMAIN_1"/>
    <property type="match status" value="1"/>
</dbReference>
<accession>A0AAR5NYQ3</accession>
<feature type="compositionally biased region" description="Low complexity" evidence="13">
    <location>
        <begin position="135"/>
        <end position="148"/>
    </location>
</feature>
<dbReference type="GO" id="GO:0042393">
    <property type="term" value="F:histone binding"/>
    <property type="evidence" value="ECO:0007669"/>
    <property type="project" value="InterPro"/>
</dbReference>
<dbReference type="SMART" id="SM00592">
    <property type="entry name" value="BRK"/>
    <property type="match status" value="1"/>
</dbReference>
<feature type="region of interest" description="Disordered" evidence="13">
    <location>
        <begin position="599"/>
        <end position="625"/>
    </location>
</feature>
<keyword evidence="5" id="KW-0067">ATP-binding</keyword>
<keyword evidence="10" id="KW-0804">Transcription</keyword>
<sequence>MASPSPSNSPMPPPPQTPSPMGIPPSQSPAPPSPASQGPYAQGPPPQQGPPQNPSHPQYGVYANHGPDGPPSHVGPHGMPTPHHPQQGYPPPQNHQVWPPQHQSHGPAPQQGHLAPPQGHPAQNASPGHPQGHLPSQQQPPQGYSPHPQSGPPAQYPQHPGGPPPHGLPPQHSAQHPGGHGMPPQSAYQGHPGFAAPSRQNPTSPGPQQPPPSQMGQGLRPPMPTSENLNALQKAIDTMEEKGMQDDQRYSQLLALRARTTQAQNNSVLNNIQMGQLRNQIIAYRCLARNQPIPHPVMMALQGKRPDGSPQFPTPPTSPFQQGQPGEQPAPAAEGPGKSILNAFCAILARILIVADANKPGSSQQRPPGGQLVPAKQSRITTMPKPCGIDPIVLLQERENRVAARIAARIEQVSNLPSDISEKLRLQAQIELRALRCLNFQRQLRSEILSCIRRDTTLETAVNIKAYKRTKRQGLREARATEKLEKQQKLEAERKRRQKNQEFLNSVLQHAKEFKEFHKATQAKVAKVNKAILNYHANAEREQKKEQERIEKERMRRLMAEDEEGYRKLIDQKKDKRLAFLLSQTDEYIASLTEMVRQHKEEQAHKKKEEERRKKRQQRMQEPDRKVTVMEIATGKKLKAENAPTFRELQEWLKIHPGYEMVDTDDEDEDDYKEGKTQEEEEEAMKIIKKAKAEDDEYQRNAKEEQTYYSIAHTVHEIVTEQASILVNGKLKEYQVKGLEWMVSLYNNNLNGILADEMGLGKTIQTIALLTYLMEKKKVNGPFLIIVPLSTISNWMLEFEKWGPSVQVIAYKGTPGVRRTIQAQMRQAKFNVLLTTYEYIIKDKSVLSKVPFKYMIIDEGHRMKNHHCKLTQVLNTHYLAPHRLLLTGTPLQNKLPELWALLNFLLPSIFKSCSTFEQWFNAPFATTGEKVELNEEETILIIRRLHKVLRPFLLRRLKKEVESQLPEKVEYIIKCDMSGLQKVLYQHMQSKGVLLTDGSERGHAARGKGGSKALMNTIVQLRKLCNHPFMFQNIEEKYCEHVGVPGGIMSGRDTFRASGKFELLDRILPKLKLTNHRVLLFCQMTQLMTIMEDYLNWRGFKYLRLDGTIKAEDRGDLLKKFNDKNSEYFLFLLSTRAGGLGLNLQTADTVVIFDSDWNPHQDLQAQDRAHRIGQQNEVRVLRLMTVNSVEERILAAAKYKLTMDEKVIQAGMFDQKSTGSERQQFLHAILHNDGTDEEEENEVPDDETVNQMVARNEDEFQLFQKMDVERREEEERNGMMNRLIQEEELPDWLVKEDDEVDTWKFEEDDVILGRGTRQRKEVDYADSLTEKEWLKAIDEDGDYDDDEEEEEKLKQKRRGRKRRKREESDEDEPPQRRKRKATSMASEVKMKRKMKKLMSVVINYNDRDERQLSDQFMRLPNRKEYPEYYSIIKKPIDINKIMNYIEDGKYSDFSDLERDFMLLCQNAQIFNEEASIIHEDSIVLQSVFSNARSKIEGDNSDDEDKNDSDEDPEPTPKKKKEKEPKEKRKRGRPKRVVKKYVSDDDDDD</sequence>
<dbReference type="InterPro" id="IPR037259">
    <property type="entry name" value="BRK_sf"/>
</dbReference>
<dbReference type="Pfam" id="PF07529">
    <property type="entry name" value="HSA"/>
    <property type="match status" value="1"/>
</dbReference>
<dbReference type="SMART" id="SM00573">
    <property type="entry name" value="HSA"/>
    <property type="match status" value="1"/>
</dbReference>
<dbReference type="SMART" id="SM00297">
    <property type="entry name" value="BROMO"/>
    <property type="match status" value="1"/>
</dbReference>
<proteinExistence type="predicted"/>
<keyword evidence="11" id="KW-0539">Nucleus</keyword>
<dbReference type="Gene3D" id="1.20.5.170">
    <property type="match status" value="1"/>
</dbReference>
<feature type="compositionally biased region" description="Basic and acidic residues" evidence="13">
    <location>
        <begin position="478"/>
        <end position="494"/>
    </location>
</feature>
<dbReference type="Pfam" id="PF07533">
    <property type="entry name" value="BRK"/>
    <property type="match status" value="1"/>
</dbReference>
<evidence type="ECO:0000256" key="7">
    <source>
        <dbReference type="ARBA" id="ARBA00023015"/>
    </source>
</evidence>
<dbReference type="SMART" id="SM00487">
    <property type="entry name" value="DEXDc"/>
    <property type="match status" value="1"/>
</dbReference>
<dbReference type="PROSITE" id="PS51666">
    <property type="entry name" value="QLQ"/>
    <property type="match status" value="1"/>
</dbReference>
<evidence type="ECO:0000256" key="13">
    <source>
        <dbReference type="SAM" id="MobiDB-lite"/>
    </source>
</evidence>
<keyword evidence="7" id="KW-0805">Transcription regulation</keyword>
<dbReference type="PRINTS" id="PR00503">
    <property type="entry name" value="BROMODOMAIN"/>
</dbReference>
<dbReference type="GO" id="GO:0005524">
    <property type="term" value="F:ATP binding"/>
    <property type="evidence" value="ECO:0007669"/>
    <property type="project" value="UniProtKB-KW"/>
</dbReference>
<feature type="domain" description="Bromo" evidence="14">
    <location>
        <begin position="1408"/>
        <end position="1478"/>
    </location>
</feature>
<evidence type="ECO:0000256" key="8">
    <source>
        <dbReference type="ARBA" id="ARBA00023117"/>
    </source>
</evidence>
<dbReference type="SMART" id="SM01314">
    <property type="entry name" value="SnAC"/>
    <property type="match status" value="1"/>
</dbReference>
<dbReference type="SUPFAM" id="SSF160481">
    <property type="entry name" value="BRK domain-like"/>
    <property type="match status" value="1"/>
</dbReference>
<dbReference type="InterPro" id="IPR036427">
    <property type="entry name" value="Bromodomain-like_sf"/>
</dbReference>
<feature type="compositionally biased region" description="Pro residues" evidence="13">
    <location>
        <begin position="149"/>
        <end position="168"/>
    </location>
</feature>
<dbReference type="Gene3D" id="3.40.50.300">
    <property type="entry name" value="P-loop containing nucleotide triphosphate hydrolases"/>
    <property type="match status" value="1"/>
</dbReference>
<dbReference type="Proteomes" id="UP000019118">
    <property type="component" value="Unassembled WGS sequence"/>
</dbReference>
<dbReference type="PROSITE" id="PS50014">
    <property type="entry name" value="BROMODOMAIN_2"/>
    <property type="match status" value="1"/>
</dbReference>
<evidence type="ECO:0000313" key="19">
    <source>
        <dbReference type="EnsemblMetazoa" id="XP_019754078.1"/>
    </source>
</evidence>
<dbReference type="GO" id="GO:0048731">
    <property type="term" value="P:system development"/>
    <property type="evidence" value="ECO:0007669"/>
    <property type="project" value="UniProtKB-ARBA"/>
</dbReference>
<comment type="subcellular location">
    <subcellularLocation>
        <location evidence="1">Nucleus</location>
    </subcellularLocation>
</comment>
<reference evidence="19" key="2">
    <citation type="submission" date="2024-08" db="UniProtKB">
        <authorList>
            <consortium name="EnsemblMetazoa"/>
        </authorList>
    </citation>
    <scope>IDENTIFICATION</scope>
</reference>
<keyword evidence="3" id="KW-0378">Hydrolase</keyword>
<dbReference type="InterPro" id="IPR038718">
    <property type="entry name" value="SNF2-like_sf"/>
</dbReference>
<dbReference type="InterPro" id="IPR014001">
    <property type="entry name" value="Helicase_ATP-bd"/>
</dbReference>
<evidence type="ECO:0000256" key="11">
    <source>
        <dbReference type="ARBA" id="ARBA00023242"/>
    </source>
</evidence>
<dbReference type="GO" id="GO:0006325">
    <property type="term" value="P:chromatin organization"/>
    <property type="evidence" value="ECO:0007669"/>
    <property type="project" value="UniProtKB-KW"/>
</dbReference>
<evidence type="ECO:0000259" key="17">
    <source>
        <dbReference type="PROSITE" id="PS51204"/>
    </source>
</evidence>
<keyword evidence="9" id="KW-0010">Activator</keyword>
<dbReference type="Gene3D" id="3.40.5.120">
    <property type="match status" value="1"/>
</dbReference>
<evidence type="ECO:0000313" key="20">
    <source>
        <dbReference type="Proteomes" id="UP000019118"/>
    </source>
</evidence>
<dbReference type="PROSITE" id="PS51194">
    <property type="entry name" value="HELICASE_CTER"/>
    <property type="match status" value="1"/>
</dbReference>
<dbReference type="SMART" id="SM00490">
    <property type="entry name" value="HELICc"/>
    <property type="match status" value="1"/>
</dbReference>
<dbReference type="CDD" id="cd18793">
    <property type="entry name" value="SF2_C_SNF"/>
    <property type="match status" value="1"/>
</dbReference>
<feature type="domain" description="HSA" evidence="17">
    <location>
        <begin position="488"/>
        <end position="560"/>
    </location>
</feature>
<evidence type="ECO:0000259" key="16">
    <source>
        <dbReference type="PROSITE" id="PS51194"/>
    </source>
</evidence>
<feature type="compositionally biased region" description="Pro residues" evidence="13">
    <location>
        <begin position="204"/>
        <end position="213"/>
    </location>
</feature>
<dbReference type="InterPro" id="IPR014978">
    <property type="entry name" value="Gln-Leu-Gln_QLQ"/>
</dbReference>
<dbReference type="InterPro" id="IPR001487">
    <property type="entry name" value="Bromodomain"/>
</dbReference>
<dbReference type="GO" id="GO:0048513">
    <property type="term" value="P:animal organ development"/>
    <property type="evidence" value="ECO:0007669"/>
    <property type="project" value="UniProtKB-ARBA"/>
</dbReference>
<name>A0AAR5NYQ3_DENPD</name>
<keyword evidence="20" id="KW-1185">Reference proteome</keyword>
<feature type="compositionally biased region" description="Acidic residues" evidence="13">
    <location>
        <begin position="663"/>
        <end position="672"/>
    </location>
</feature>
<dbReference type="GO" id="GO:0006355">
    <property type="term" value="P:regulation of DNA-templated transcription"/>
    <property type="evidence" value="ECO:0007669"/>
    <property type="project" value="InterPro"/>
</dbReference>
<dbReference type="InterPro" id="IPR027417">
    <property type="entry name" value="P-loop_NTPase"/>
</dbReference>
<feature type="compositionally biased region" description="Basic residues" evidence="13">
    <location>
        <begin position="1527"/>
        <end position="1538"/>
    </location>
</feature>
<dbReference type="InterPro" id="IPR018359">
    <property type="entry name" value="Bromodomain_CS"/>
</dbReference>
<feature type="region of interest" description="Disordered" evidence="13">
    <location>
        <begin position="1494"/>
        <end position="1548"/>
    </location>
</feature>
<feature type="region of interest" description="Disordered" evidence="13">
    <location>
        <begin position="663"/>
        <end position="682"/>
    </location>
</feature>
<evidence type="ECO:0000256" key="6">
    <source>
        <dbReference type="ARBA" id="ARBA00022853"/>
    </source>
</evidence>
<dbReference type="InterPro" id="IPR049730">
    <property type="entry name" value="SNF2/RAD54-like_C"/>
</dbReference>
<evidence type="ECO:0000256" key="3">
    <source>
        <dbReference type="ARBA" id="ARBA00022801"/>
    </source>
</evidence>